<dbReference type="AlphaFoldDB" id="A0A829BM50"/>
<feature type="domain" description="Aminotransferase class V" evidence="3">
    <location>
        <begin position="2"/>
        <end position="365"/>
    </location>
</feature>
<evidence type="ECO:0000259" key="3">
    <source>
        <dbReference type="Pfam" id="PF00266"/>
    </source>
</evidence>
<keyword evidence="2" id="KW-0663">Pyridoxal phosphate</keyword>
<dbReference type="InterPro" id="IPR016454">
    <property type="entry name" value="Cysteine_dSase"/>
</dbReference>
<accession>A0A829BM50</accession>
<comment type="caution">
    <text evidence="4">The sequence shown here is derived from an EMBL/GenBank/DDBJ whole genome shotgun (WGS) entry which is preliminary data.</text>
</comment>
<evidence type="ECO:0000256" key="1">
    <source>
        <dbReference type="ARBA" id="ARBA00001933"/>
    </source>
</evidence>
<evidence type="ECO:0000313" key="5">
    <source>
        <dbReference type="Proteomes" id="UP000011676"/>
    </source>
</evidence>
<keyword evidence="4" id="KW-0032">Aminotransferase</keyword>
<dbReference type="Proteomes" id="UP000011676">
    <property type="component" value="Unassembled WGS sequence"/>
</dbReference>
<dbReference type="EMBL" id="AHSR01000027">
    <property type="protein sequence ID" value="EMC23594.1"/>
    <property type="molecule type" value="Genomic_DNA"/>
</dbReference>
<dbReference type="PIRSF" id="PIRSF005572">
    <property type="entry name" value="NifS"/>
    <property type="match status" value="1"/>
</dbReference>
<reference evidence="4 5" key="1">
    <citation type="journal article" date="2013" name="Mol. Biol. Evol.">
        <title>Evolutionary and population genomics of the cavity causing bacteria Streptococcus mutans.</title>
        <authorList>
            <person name="Cornejo O.E."/>
            <person name="Lefebure T."/>
            <person name="Pavinski Bitar P.D."/>
            <person name="Lang P."/>
            <person name="Richards V.P."/>
            <person name="Eilertson K."/>
            <person name="Do T."/>
            <person name="Beighton D."/>
            <person name="Zeng L."/>
            <person name="Ahn S.J."/>
            <person name="Burne R.A."/>
            <person name="Siepel A."/>
            <person name="Bustamante C.D."/>
            <person name="Stanhope M.J."/>
        </authorList>
    </citation>
    <scope>NUCLEOTIDE SEQUENCE [LARGE SCALE GENOMIC DNA]</scope>
    <source>
        <strain evidence="4 5">SM6</strain>
    </source>
</reference>
<comment type="cofactor">
    <cofactor evidence="1">
        <name>pyridoxal 5'-phosphate</name>
        <dbReference type="ChEBI" id="CHEBI:597326"/>
    </cofactor>
</comment>
<dbReference type="InterPro" id="IPR015422">
    <property type="entry name" value="PyrdxlP-dep_Trfase_small"/>
</dbReference>
<dbReference type="InterPro" id="IPR000192">
    <property type="entry name" value="Aminotrans_V_dom"/>
</dbReference>
<dbReference type="PANTHER" id="PTHR11601:SF50">
    <property type="entry name" value="CYSTEINE DESULFURASE ISCS 2-RELATED"/>
    <property type="match status" value="1"/>
</dbReference>
<name>A0A829BM50_STRMG</name>
<dbReference type="InterPro" id="IPR015421">
    <property type="entry name" value="PyrdxlP-dep_Trfase_major"/>
</dbReference>
<dbReference type="SUPFAM" id="SSF53383">
    <property type="entry name" value="PLP-dependent transferases"/>
    <property type="match status" value="1"/>
</dbReference>
<dbReference type="Gene3D" id="3.40.640.10">
    <property type="entry name" value="Type I PLP-dependent aspartate aminotransferase-like (Major domain)"/>
    <property type="match status" value="1"/>
</dbReference>
<dbReference type="Gene3D" id="1.10.260.50">
    <property type="match status" value="1"/>
</dbReference>
<dbReference type="Gene3D" id="3.90.1150.10">
    <property type="entry name" value="Aspartate Aminotransferase, domain 1"/>
    <property type="match status" value="1"/>
</dbReference>
<dbReference type="PANTHER" id="PTHR11601">
    <property type="entry name" value="CYSTEINE DESULFURYLASE FAMILY MEMBER"/>
    <property type="match status" value="1"/>
</dbReference>
<dbReference type="InterPro" id="IPR015424">
    <property type="entry name" value="PyrdxlP-dep_Trfase"/>
</dbReference>
<evidence type="ECO:0000256" key="2">
    <source>
        <dbReference type="ARBA" id="ARBA00022898"/>
    </source>
</evidence>
<dbReference type="RefSeq" id="WP_002276786.1">
    <property type="nucleotide sequence ID" value="NZ_AHSR01000027.1"/>
</dbReference>
<keyword evidence="4" id="KW-0808">Transferase</keyword>
<evidence type="ECO:0000313" key="4">
    <source>
        <dbReference type="EMBL" id="EMC23594.1"/>
    </source>
</evidence>
<sequence length="380" mass="41818">MIYFDNSATTLPYPKAIKTYEEVATKIFGNPSSLHQLGSQSSRILQASRQQIAELLGKRTDEVFFTSGGTEGDNWVIKGLAFEKQRYGKHIIVSDIEHPAVKESAKWLQTQGFEVDFAPVDKKGFVKVDVLAKLLRPDTILVSIMAVNNEIGSVQPIKAISKLLADKASISFHVDAVQAIGKIATDDYLTDRVDFATFSGHKFHSVRGVGFIYKKAGKKISPLLNGGGQEAGFRSTTENVAGIAAMAKALRIVLDKAKIGQKQLLAMKRILFDSLSHYDDVILFSEMEYFAPNILTFGIKGVRGEVLVHAFEEHDIYISTTSACSSKAGKPAGTLISMGISSKLAQTAVRLSLDEDNDMSQVEQFLTIFKQIYEKTKKVR</sequence>
<organism evidence="4 5">
    <name type="scientific">Streptococcus mutans SM6</name>
    <dbReference type="NCBI Taxonomy" id="857119"/>
    <lineage>
        <taxon>Bacteria</taxon>
        <taxon>Bacillati</taxon>
        <taxon>Bacillota</taxon>
        <taxon>Bacilli</taxon>
        <taxon>Lactobacillales</taxon>
        <taxon>Streptococcaceae</taxon>
        <taxon>Streptococcus</taxon>
    </lineage>
</organism>
<dbReference type="GO" id="GO:0008483">
    <property type="term" value="F:transaminase activity"/>
    <property type="evidence" value="ECO:0007669"/>
    <property type="project" value="UniProtKB-KW"/>
</dbReference>
<dbReference type="Pfam" id="PF00266">
    <property type="entry name" value="Aminotran_5"/>
    <property type="match status" value="1"/>
</dbReference>
<gene>
    <name evidence="4" type="ORF">SMU82_06554</name>
</gene>
<proteinExistence type="predicted"/>
<protein>
    <submittedName>
        <fullName evidence="4">Putative aminotransferase</fullName>
    </submittedName>
</protein>